<evidence type="ECO:0000313" key="2">
    <source>
        <dbReference type="EMBL" id="MDN3573594.1"/>
    </source>
</evidence>
<organism evidence="2 3">
    <name type="scientific">Methylobacterium longum</name>
    <dbReference type="NCBI Taxonomy" id="767694"/>
    <lineage>
        <taxon>Bacteria</taxon>
        <taxon>Pseudomonadati</taxon>
        <taxon>Pseudomonadota</taxon>
        <taxon>Alphaproteobacteria</taxon>
        <taxon>Hyphomicrobiales</taxon>
        <taxon>Methylobacteriaceae</taxon>
        <taxon>Methylobacterium</taxon>
    </lineage>
</organism>
<gene>
    <name evidence="2" type="ORF">QWZ18_23610</name>
</gene>
<dbReference type="InterPro" id="IPR026913">
    <property type="entry name" value="METTL24"/>
</dbReference>
<dbReference type="GO" id="GO:0008168">
    <property type="term" value="F:methyltransferase activity"/>
    <property type="evidence" value="ECO:0007669"/>
    <property type="project" value="UniProtKB-KW"/>
</dbReference>
<comment type="caution">
    <text evidence="2">The sequence shown here is derived from an EMBL/GenBank/DDBJ whole genome shotgun (WGS) entry which is preliminary data.</text>
</comment>
<dbReference type="SUPFAM" id="SSF53335">
    <property type="entry name" value="S-adenosyl-L-methionine-dependent methyltransferases"/>
    <property type="match status" value="1"/>
</dbReference>
<keyword evidence="3" id="KW-1185">Reference proteome</keyword>
<feature type="domain" description="Methyltransferase FkbM" evidence="1">
    <location>
        <begin position="83"/>
        <end position="150"/>
    </location>
</feature>
<evidence type="ECO:0000259" key="1">
    <source>
        <dbReference type="Pfam" id="PF05050"/>
    </source>
</evidence>
<evidence type="ECO:0000313" key="3">
    <source>
        <dbReference type="Proteomes" id="UP001244297"/>
    </source>
</evidence>
<dbReference type="PANTHER" id="PTHR32026:SF10">
    <property type="entry name" value="METHYLTRANSFERASE-LIKE PROTEIN 24-RELATED"/>
    <property type="match status" value="1"/>
</dbReference>
<proteinExistence type="predicted"/>
<dbReference type="Pfam" id="PF05050">
    <property type="entry name" value="Methyltransf_21"/>
    <property type="match status" value="1"/>
</dbReference>
<dbReference type="PANTHER" id="PTHR32026">
    <property type="entry name" value="METHYLTRANSFERASE-LIKE PROTEIN 24"/>
    <property type="match status" value="1"/>
</dbReference>
<accession>A0ABT8AUH5</accession>
<sequence>MAHILGQLAPHDCAGMRKSRYGRLFDGGYVMADDFDGVTAAYSLGISHDVSWDLDIANKGIKIFQYDHTINQLPAHHPHFTWEKTGIGADHSEPGFKTLPDIVAENSQPGDRDLILKCDVEGFEWPILANCSTALLARFRQIVIEVHAINALADPRHADLIGRAVTNLSANHHVIHVHANNYGAWAILGSIPVPTVLELTLLRKDRGSFQPTSSEYPTPLDMPNNPERADFPLGKFRF</sequence>
<reference evidence="3" key="1">
    <citation type="journal article" date="2019" name="Int. J. Syst. Evol. Microbiol.">
        <title>The Global Catalogue of Microorganisms (GCM) 10K type strain sequencing project: providing services to taxonomists for standard genome sequencing and annotation.</title>
        <authorList>
            <consortium name="The Broad Institute Genomics Platform"/>
            <consortium name="The Broad Institute Genome Sequencing Center for Infectious Disease"/>
            <person name="Wu L."/>
            <person name="Ma J."/>
        </authorList>
    </citation>
    <scope>NUCLEOTIDE SEQUENCE [LARGE SCALE GENOMIC DNA]</scope>
    <source>
        <strain evidence="3">CECT 7806</strain>
    </source>
</reference>
<keyword evidence="2" id="KW-0808">Transferase</keyword>
<dbReference type="GO" id="GO:0032259">
    <property type="term" value="P:methylation"/>
    <property type="evidence" value="ECO:0007669"/>
    <property type="project" value="UniProtKB-KW"/>
</dbReference>
<protein>
    <submittedName>
        <fullName evidence="2">FkbM family methyltransferase</fullName>
    </submittedName>
</protein>
<dbReference type="RefSeq" id="WP_238291045.1">
    <property type="nucleotide sequence ID" value="NZ_BPQS01000031.1"/>
</dbReference>
<dbReference type="EMBL" id="JAUFPT010000078">
    <property type="protein sequence ID" value="MDN3573594.1"/>
    <property type="molecule type" value="Genomic_DNA"/>
</dbReference>
<dbReference type="InterPro" id="IPR029063">
    <property type="entry name" value="SAM-dependent_MTases_sf"/>
</dbReference>
<dbReference type="InterPro" id="IPR006342">
    <property type="entry name" value="FkbM_mtfrase"/>
</dbReference>
<name>A0ABT8AUH5_9HYPH</name>
<dbReference type="Proteomes" id="UP001244297">
    <property type="component" value="Unassembled WGS sequence"/>
</dbReference>
<keyword evidence="2" id="KW-0489">Methyltransferase</keyword>